<comment type="caution">
    <text evidence="3">The sequence shown here is derived from an EMBL/GenBank/DDBJ whole genome shotgun (WGS) entry which is preliminary data.</text>
</comment>
<dbReference type="EMBL" id="CAXHTA020000007">
    <property type="protein sequence ID" value="CAL5222323.1"/>
    <property type="molecule type" value="Genomic_DNA"/>
</dbReference>
<evidence type="ECO:0000313" key="3">
    <source>
        <dbReference type="EMBL" id="CAL5222323.1"/>
    </source>
</evidence>
<gene>
    <name evidence="3" type="primary">g4668</name>
    <name evidence="3" type="ORF">VP750_LOCUS3982</name>
</gene>
<dbReference type="InterPro" id="IPR036882">
    <property type="entry name" value="Alba-like_dom_sf"/>
</dbReference>
<feature type="domain" description="DNA/RNA-binding protein Alba-like" evidence="2">
    <location>
        <begin position="29"/>
        <end position="86"/>
    </location>
</feature>
<feature type="compositionally biased region" description="Low complexity" evidence="1">
    <location>
        <begin position="1"/>
        <end position="11"/>
    </location>
</feature>
<feature type="region of interest" description="Disordered" evidence="1">
    <location>
        <begin position="1"/>
        <end position="25"/>
    </location>
</feature>
<dbReference type="InterPro" id="IPR014560">
    <property type="entry name" value="UCP030333_Alba"/>
</dbReference>
<protein>
    <submittedName>
        <fullName evidence="3">G4668 protein</fullName>
    </submittedName>
</protein>
<dbReference type="SUPFAM" id="SSF82704">
    <property type="entry name" value="AlbA-like"/>
    <property type="match status" value="1"/>
</dbReference>
<dbReference type="PIRSF" id="PIRSF030333">
    <property type="entry name" value="UCP030333_Alba"/>
    <property type="match status" value="1"/>
</dbReference>
<feature type="compositionally biased region" description="Polar residues" evidence="1">
    <location>
        <begin position="126"/>
        <end position="135"/>
    </location>
</feature>
<evidence type="ECO:0000313" key="4">
    <source>
        <dbReference type="Proteomes" id="UP001497392"/>
    </source>
</evidence>
<dbReference type="PANTHER" id="PTHR31947:SF36">
    <property type="entry name" value="DNA_RNA-BINDING PROTEIN ALBA-LIKE DOMAIN-CONTAINING PROTEIN"/>
    <property type="match status" value="1"/>
</dbReference>
<dbReference type="Proteomes" id="UP001497392">
    <property type="component" value="Unassembled WGS sequence"/>
</dbReference>
<name>A0ABP1FQV2_9CHLO</name>
<organism evidence="3 4">
    <name type="scientific">Coccomyxa viridis</name>
    <dbReference type="NCBI Taxonomy" id="1274662"/>
    <lineage>
        <taxon>Eukaryota</taxon>
        <taxon>Viridiplantae</taxon>
        <taxon>Chlorophyta</taxon>
        <taxon>core chlorophytes</taxon>
        <taxon>Trebouxiophyceae</taxon>
        <taxon>Trebouxiophyceae incertae sedis</taxon>
        <taxon>Coccomyxaceae</taxon>
        <taxon>Coccomyxa</taxon>
    </lineage>
</organism>
<feature type="compositionally biased region" description="Basic and acidic residues" evidence="1">
    <location>
        <begin position="93"/>
        <end position="112"/>
    </location>
</feature>
<dbReference type="InterPro" id="IPR002775">
    <property type="entry name" value="DNA/RNA-bd_Alba-like"/>
</dbReference>
<accession>A0ABP1FQV2</accession>
<evidence type="ECO:0000259" key="2">
    <source>
        <dbReference type="Pfam" id="PF01918"/>
    </source>
</evidence>
<reference evidence="3 4" key="1">
    <citation type="submission" date="2024-06" db="EMBL/GenBank/DDBJ databases">
        <authorList>
            <person name="Kraege A."/>
            <person name="Thomma B."/>
        </authorList>
    </citation>
    <scope>NUCLEOTIDE SEQUENCE [LARGE SCALE GENOMIC DNA]</scope>
</reference>
<feature type="region of interest" description="Disordered" evidence="1">
    <location>
        <begin position="91"/>
        <end position="135"/>
    </location>
</feature>
<sequence>MFYESSSMSSQGHEESGARGGTQDHPARILVSSTRKPMSYINLAKRFLNEHGEVHFAALGVAISPMVTAAEILKNRRLATVSKITTSLESLPDDQRHRQKPKMEVVMHKSPEFDDAVAQESAAGRQASQSSEPPR</sequence>
<proteinExistence type="predicted"/>
<dbReference type="Pfam" id="PF01918">
    <property type="entry name" value="Alba"/>
    <property type="match status" value="1"/>
</dbReference>
<dbReference type="Gene3D" id="3.30.110.20">
    <property type="entry name" value="Alba-like domain"/>
    <property type="match status" value="1"/>
</dbReference>
<evidence type="ECO:0000256" key="1">
    <source>
        <dbReference type="SAM" id="MobiDB-lite"/>
    </source>
</evidence>
<keyword evidence="4" id="KW-1185">Reference proteome</keyword>
<dbReference type="PANTHER" id="PTHR31947">
    <property type="entry name" value="DNA/RNA-BINDING PROTEIN ALBA 3"/>
    <property type="match status" value="1"/>
</dbReference>